<dbReference type="Pfam" id="PF13463">
    <property type="entry name" value="HTH_27"/>
    <property type="match status" value="1"/>
</dbReference>
<dbReference type="PRINTS" id="PR00598">
    <property type="entry name" value="HTHMARR"/>
</dbReference>
<dbReference type="InterPro" id="IPR036390">
    <property type="entry name" value="WH_DNA-bd_sf"/>
</dbReference>
<dbReference type="PANTHER" id="PTHR33164:SF43">
    <property type="entry name" value="HTH-TYPE TRANSCRIPTIONAL REPRESSOR YETL"/>
    <property type="match status" value="1"/>
</dbReference>
<dbReference type="PANTHER" id="PTHR33164">
    <property type="entry name" value="TRANSCRIPTIONAL REGULATOR, MARR FAMILY"/>
    <property type="match status" value="1"/>
</dbReference>
<gene>
    <name evidence="2" type="ORF">CLV73_0616</name>
</gene>
<name>A0A2M9C715_9FLAO</name>
<dbReference type="Gene3D" id="1.10.10.10">
    <property type="entry name" value="Winged helix-like DNA-binding domain superfamily/Winged helix DNA-binding domain"/>
    <property type="match status" value="1"/>
</dbReference>
<dbReference type="InterPro" id="IPR000835">
    <property type="entry name" value="HTH_MarR-typ"/>
</dbReference>
<reference evidence="2 3" key="1">
    <citation type="submission" date="2017-11" db="EMBL/GenBank/DDBJ databases">
        <title>Genomic Encyclopedia of Archaeal and Bacterial Type Strains, Phase II (KMG-II): From Individual Species to Whole Genera.</title>
        <authorList>
            <person name="Goeker M."/>
        </authorList>
    </citation>
    <scope>NUCLEOTIDE SEQUENCE [LARGE SCALE GENOMIC DNA]</scope>
    <source>
        <strain evidence="2 3">DSM 27617</strain>
    </source>
</reference>
<dbReference type="GO" id="GO:0006950">
    <property type="term" value="P:response to stress"/>
    <property type="evidence" value="ECO:0007669"/>
    <property type="project" value="TreeGrafter"/>
</dbReference>
<proteinExistence type="predicted"/>
<keyword evidence="2" id="KW-0238">DNA-binding</keyword>
<comment type="caution">
    <text evidence="2">The sequence shown here is derived from an EMBL/GenBank/DDBJ whole genome shotgun (WGS) entry which is preliminary data.</text>
</comment>
<dbReference type="PROSITE" id="PS50995">
    <property type="entry name" value="HTH_MARR_2"/>
    <property type="match status" value="1"/>
</dbReference>
<evidence type="ECO:0000313" key="3">
    <source>
        <dbReference type="Proteomes" id="UP000228740"/>
    </source>
</evidence>
<dbReference type="GO" id="GO:0003677">
    <property type="term" value="F:DNA binding"/>
    <property type="evidence" value="ECO:0007669"/>
    <property type="project" value="UniProtKB-KW"/>
</dbReference>
<feature type="domain" description="HTH marR-type" evidence="1">
    <location>
        <begin position="61"/>
        <end position="194"/>
    </location>
</feature>
<dbReference type="SUPFAM" id="SSF46785">
    <property type="entry name" value="Winged helix' DNA-binding domain"/>
    <property type="match status" value="1"/>
</dbReference>
<accession>A0A2M9C715</accession>
<organism evidence="2 3">
    <name type="scientific">Chryseobacterium geocarposphaerae</name>
    <dbReference type="NCBI Taxonomy" id="1416776"/>
    <lineage>
        <taxon>Bacteria</taxon>
        <taxon>Pseudomonadati</taxon>
        <taxon>Bacteroidota</taxon>
        <taxon>Flavobacteriia</taxon>
        <taxon>Flavobacteriales</taxon>
        <taxon>Weeksellaceae</taxon>
        <taxon>Chryseobacterium group</taxon>
        <taxon>Chryseobacterium</taxon>
    </lineage>
</organism>
<sequence length="222" mass="25960">MHYSIVKDVLNLLEKFEIENESHAYSSDIEGFKTWLCKNESSEKKENEPYWEGKENGRSPESVISTSLVHLNRYAKSYSKSAIWDSDFATQEDFIYLITLKTFGEMTKMELIKKNIHEKPAGMLIINRLIKQGWIEQKESEKDKRTKVINITDSGRVSLENQMSRIRTATNIVAGNLNHSEKMELIRILEKLEKFHHPIFSRHLESRNLIDTISSEYSFLKN</sequence>
<dbReference type="Proteomes" id="UP000228740">
    <property type="component" value="Unassembled WGS sequence"/>
</dbReference>
<dbReference type="EMBL" id="PGFD01000001">
    <property type="protein sequence ID" value="PJJ66627.1"/>
    <property type="molecule type" value="Genomic_DNA"/>
</dbReference>
<dbReference type="InterPro" id="IPR036388">
    <property type="entry name" value="WH-like_DNA-bd_sf"/>
</dbReference>
<dbReference type="RefSeq" id="WP_100375393.1">
    <property type="nucleotide sequence ID" value="NZ_PGFD01000001.1"/>
</dbReference>
<evidence type="ECO:0000313" key="2">
    <source>
        <dbReference type="EMBL" id="PJJ66627.1"/>
    </source>
</evidence>
<protein>
    <submittedName>
        <fullName evidence="2">DNA-binding MarR family transcriptional regulator</fullName>
    </submittedName>
</protein>
<evidence type="ECO:0000259" key="1">
    <source>
        <dbReference type="PROSITE" id="PS50995"/>
    </source>
</evidence>
<dbReference type="GO" id="GO:0003700">
    <property type="term" value="F:DNA-binding transcription factor activity"/>
    <property type="evidence" value="ECO:0007669"/>
    <property type="project" value="InterPro"/>
</dbReference>
<dbReference type="AlphaFoldDB" id="A0A2M9C715"/>
<dbReference type="OrthoDB" id="961069at2"/>
<dbReference type="InterPro" id="IPR039422">
    <property type="entry name" value="MarR/SlyA-like"/>
</dbReference>
<keyword evidence="3" id="KW-1185">Reference proteome</keyword>